<reference evidence="3" key="2">
    <citation type="journal article" date="2022" name="Proc. Natl. Acad. Sci. U.S.A.">
        <title>Diploid-dominant life cycles characterize the early evolution of Fungi.</title>
        <authorList>
            <person name="Amses K.R."/>
            <person name="Simmons D.R."/>
            <person name="Longcore J.E."/>
            <person name="Mondo S.J."/>
            <person name="Seto K."/>
            <person name="Jeronimo G.H."/>
            <person name="Bonds A.E."/>
            <person name="Quandt C.A."/>
            <person name="Davis W.J."/>
            <person name="Chang Y."/>
            <person name="Federici B.A."/>
            <person name="Kuo A."/>
            <person name="LaButti K."/>
            <person name="Pangilinan J."/>
            <person name="Andreopoulos W."/>
            <person name="Tritt A."/>
            <person name="Riley R."/>
            <person name="Hundley H."/>
            <person name="Johnson J."/>
            <person name="Lipzen A."/>
            <person name="Barry K."/>
            <person name="Lang B.F."/>
            <person name="Cuomo C.A."/>
            <person name="Buchler N.E."/>
            <person name="Grigoriev I.V."/>
            <person name="Spatafora J.W."/>
            <person name="Stajich J.E."/>
            <person name="James T.Y."/>
        </authorList>
    </citation>
    <scope>NUCLEOTIDE SEQUENCE</scope>
    <source>
        <strain evidence="3">AG</strain>
    </source>
</reference>
<gene>
    <name evidence="3" type="ORF">K450DRAFT_243558</name>
</gene>
<dbReference type="PROSITE" id="PS50217">
    <property type="entry name" value="BZIP"/>
    <property type="match status" value="1"/>
</dbReference>
<dbReference type="GeneID" id="75914788"/>
<proteinExistence type="predicted"/>
<comment type="caution">
    <text evidence="3">The sequence shown here is derived from an EMBL/GenBank/DDBJ whole genome shotgun (WGS) entry which is preliminary data.</text>
</comment>
<sequence length="277" mass="30039">MASTLTTTATQLSTKKPTEMISQHDVFQQIFESLVPDVPSASAGDAHSLLDEWLAEDLTKTGLLSSDSSVTSSPEIATPLDVFLTSPTAKSDVLMFSQHNGYASPLFDDLSGQPSPATTVMSAMPTPQVKLETYSPEVDPSMDMFADLQQQAILSSLGSQLQHHPLTPQTTPAALPKPTKKRAASVVTDGDMDDAAVKRQKNTDAARRSRLKKVMRMESLESRVADLERMNSQLLLRSAVLDSEKAGLEAKALAAEQRIHSLEQQLIEAHKALTTRI</sequence>
<dbReference type="InterPro" id="IPR004827">
    <property type="entry name" value="bZIP"/>
</dbReference>
<keyword evidence="4" id="KW-1185">Reference proteome</keyword>
<feature type="domain" description="BZIP" evidence="2">
    <location>
        <begin position="198"/>
        <end position="249"/>
    </location>
</feature>
<dbReference type="SUPFAM" id="SSF57959">
    <property type="entry name" value="Leucine zipper domain"/>
    <property type="match status" value="1"/>
</dbReference>
<dbReference type="PROSITE" id="PS00036">
    <property type="entry name" value="BZIP_BASIC"/>
    <property type="match status" value="1"/>
</dbReference>
<dbReference type="SMART" id="SM00338">
    <property type="entry name" value="BRLZ"/>
    <property type="match status" value="1"/>
</dbReference>
<evidence type="ECO:0000313" key="4">
    <source>
        <dbReference type="Proteomes" id="UP001206595"/>
    </source>
</evidence>
<dbReference type="GO" id="GO:0003700">
    <property type="term" value="F:DNA-binding transcription factor activity"/>
    <property type="evidence" value="ECO:0007669"/>
    <property type="project" value="InterPro"/>
</dbReference>
<evidence type="ECO:0000256" key="1">
    <source>
        <dbReference type="SAM" id="Coils"/>
    </source>
</evidence>
<name>A0AAD5E8Y8_UMBRA</name>
<evidence type="ECO:0000313" key="3">
    <source>
        <dbReference type="EMBL" id="KAI8579037.1"/>
    </source>
</evidence>
<dbReference type="Proteomes" id="UP001206595">
    <property type="component" value="Unassembled WGS sequence"/>
</dbReference>
<dbReference type="AlphaFoldDB" id="A0AAD5E8Y8"/>
<protein>
    <recommendedName>
        <fullName evidence="2">BZIP domain-containing protein</fullName>
    </recommendedName>
</protein>
<dbReference type="EMBL" id="MU620923">
    <property type="protein sequence ID" value="KAI8579037.1"/>
    <property type="molecule type" value="Genomic_DNA"/>
</dbReference>
<reference evidence="3" key="1">
    <citation type="submission" date="2021-06" db="EMBL/GenBank/DDBJ databases">
        <authorList>
            <consortium name="DOE Joint Genome Institute"/>
            <person name="Mondo S.J."/>
            <person name="Amses K.R."/>
            <person name="Simmons D.R."/>
            <person name="Longcore J.E."/>
            <person name="Seto K."/>
            <person name="Alves G.H."/>
            <person name="Bonds A.E."/>
            <person name="Quandt C.A."/>
            <person name="Davis W.J."/>
            <person name="Chang Y."/>
            <person name="Letcher P.M."/>
            <person name="Powell M.J."/>
            <person name="Kuo A."/>
            <person name="Labutti K."/>
            <person name="Pangilinan J."/>
            <person name="Andreopoulos W."/>
            <person name="Tritt A."/>
            <person name="Riley R."/>
            <person name="Hundley H."/>
            <person name="Johnson J."/>
            <person name="Lipzen A."/>
            <person name="Barry K."/>
            <person name="Berbee M.L."/>
            <person name="Buchler N.E."/>
            <person name="Grigoriev I.V."/>
            <person name="Spatafora J.W."/>
            <person name="Stajich J.E."/>
            <person name="James T.Y."/>
        </authorList>
    </citation>
    <scope>NUCLEOTIDE SEQUENCE</scope>
    <source>
        <strain evidence="3">AG</strain>
    </source>
</reference>
<accession>A0AAD5E8Y8</accession>
<dbReference type="Pfam" id="PF07716">
    <property type="entry name" value="bZIP_2"/>
    <property type="match status" value="1"/>
</dbReference>
<evidence type="ECO:0000259" key="2">
    <source>
        <dbReference type="PROSITE" id="PS50217"/>
    </source>
</evidence>
<dbReference type="CDD" id="cd12193">
    <property type="entry name" value="bZIP_GCN4"/>
    <property type="match status" value="1"/>
</dbReference>
<feature type="coiled-coil region" evidence="1">
    <location>
        <begin position="217"/>
        <end position="272"/>
    </location>
</feature>
<keyword evidence="1" id="KW-0175">Coiled coil</keyword>
<dbReference type="InterPro" id="IPR046347">
    <property type="entry name" value="bZIP_sf"/>
</dbReference>
<dbReference type="Gene3D" id="3.30.160.60">
    <property type="entry name" value="Classic Zinc Finger"/>
    <property type="match status" value="1"/>
</dbReference>
<organism evidence="3 4">
    <name type="scientific">Umbelopsis ramanniana AG</name>
    <dbReference type="NCBI Taxonomy" id="1314678"/>
    <lineage>
        <taxon>Eukaryota</taxon>
        <taxon>Fungi</taxon>
        <taxon>Fungi incertae sedis</taxon>
        <taxon>Mucoromycota</taxon>
        <taxon>Mucoromycotina</taxon>
        <taxon>Umbelopsidomycetes</taxon>
        <taxon>Umbelopsidales</taxon>
        <taxon>Umbelopsidaceae</taxon>
        <taxon>Umbelopsis</taxon>
    </lineage>
</organism>
<dbReference type="RefSeq" id="XP_051444041.1">
    <property type="nucleotide sequence ID" value="XM_051589443.1"/>
</dbReference>